<name>A0A0E9N907_SAICN</name>
<reference evidence="2 3" key="2">
    <citation type="journal article" date="2014" name="J. Gen. Appl. Microbiol.">
        <title>The early diverging ascomycetous budding yeast Saitoella complicata has three histone deacetylases belonging to the Clr6, Hos2, and Rpd3 lineages.</title>
        <authorList>
            <person name="Nishida H."/>
            <person name="Matsumoto T."/>
            <person name="Kondo S."/>
            <person name="Hamamoto M."/>
            <person name="Yoshikawa H."/>
        </authorList>
    </citation>
    <scope>NUCLEOTIDE SEQUENCE [LARGE SCALE GENOMIC DNA]</scope>
    <source>
        <strain evidence="2 3">NRRL Y-17804</strain>
    </source>
</reference>
<protein>
    <submittedName>
        <fullName evidence="2">Uncharacterized protein</fullName>
    </submittedName>
</protein>
<organism evidence="2 3">
    <name type="scientific">Saitoella complicata (strain BCRC 22490 / CBS 7301 / JCM 7358 / NBRC 10748 / NRRL Y-17804)</name>
    <dbReference type="NCBI Taxonomy" id="698492"/>
    <lineage>
        <taxon>Eukaryota</taxon>
        <taxon>Fungi</taxon>
        <taxon>Dikarya</taxon>
        <taxon>Ascomycota</taxon>
        <taxon>Taphrinomycotina</taxon>
        <taxon>Taphrinomycotina incertae sedis</taxon>
        <taxon>Saitoella</taxon>
    </lineage>
</organism>
<gene>
    <name evidence="2" type="ORF">G7K_0525-t1</name>
</gene>
<evidence type="ECO:0000313" key="2">
    <source>
        <dbReference type="EMBL" id="GAO46293.1"/>
    </source>
</evidence>
<feature type="region of interest" description="Disordered" evidence="1">
    <location>
        <begin position="60"/>
        <end position="83"/>
    </location>
</feature>
<dbReference type="Proteomes" id="UP000033140">
    <property type="component" value="Unassembled WGS sequence"/>
</dbReference>
<evidence type="ECO:0000313" key="3">
    <source>
        <dbReference type="Proteomes" id="UP000033140"/>
    </source>
</evidence>
<accession>A0A0E9N907</accession>
<sequence length="95" mass="10888">MGIRGYMKHNTCALYSSLISSSRRRIVFFRRRRVANVLRIIRDIHLMTIPFIDKGASKTFNSQTEDNSCHPGGSSNRSKYTVSLMPPCPTCRNHK</sequence>
<reference evidence="2 3" key="1">
    <citation type="journal article" date="2011" name="J. Gen. Appl. Microbiol.">
        <title>Draft genome sequencing of the enigmatic yeast Saitoella complicata.</title>
        <authorList>
            <person name="Nishida H."/>
            <person name="Hamamoto M."/>
            <person name="Sugiyama J."/>
        </authorList>
    </citation>
    <scope>NUCLEOTIDE SEQUENCE [LARGE SCALE GENOMIC DNA]</scope>
    <source>
        <strain evidence="2 3">NRRL Y-17804</strain>
    </source>
</reference>
<dbReference type="EMBL" id="BACD03000003">
    <property type="protein sequence ID" value="GAO46293.1"/>
    <property type="molecule type" value="Genomic_DNA"/>
</dbReference>
<evidence type="ECO:0000256" key="1">
    <source>
        <dbReference type="SAM" id="MobiDB-lite"/>
    </source>
</evidence>
<keyword evidence="3" id="KW-1185">Reference proteome</keyword>
<reference evidence="2 3" key="3">
    <citation type="journal article" date="2015" name="Genome Announc.">
        <title>Draft Genome Sequence of the Archiascomycetous Yeast Saitoella complicata.</title>
        <authorList>
            <person name="Yamauchi K."/>
            <person name="Kondo S."/>
            <person name="Hamamoto M."/>
            <person name="Takahashi Y."/>
            <person name="Ogura Y."/>
            <person name="Hayashi T."/>
            <person name="Nishida H."/>
        </authorList>
    </citation>
    <scope>NUCLEOTIDE SEQUENCE [LARGE SCALE GENOMIC DNA]</scope>
    <source>
        <strain evidence="2 3">NRRL Y-17804</strain>
    </source>
</reference>
<proteinExistence type="predicted"/>
<comment type="caution">
    <text evidence="2">The sequence shown here is derived from an EMBL/GenBank/DDBJ whole genome shotgun (WGS) entry which is preliminary data.</text>
</comment>
<dbReference type="AlphaFoldDB" id="A0A0E9N907"/>